<accession>A0ABV7L7Y4</accession>
<dbReference type="InterPro" id="IPR036526">
    <property type="entry name" value="C-N_Hydrolase_sf"/>
</dbReference>
<keyword evidence="1 4" id="KW-0378">Hydrolase</keyword>
<dbReference type="InterPro" id="IPR050345">
    <property type="entry name" value="Aliph_Amidase/BUP"/>
</dbReference>
<sequence length="328" mass="36776">MTRIVTVGAAQLGPTGRHEPRSAVVKRMLEMMRAAKAAGCDLIVYPEVALTTFFPRWWMEDQAEIDSFFEREMPGPETLPLFEECLKLGIGMSFGYAELTEEEGRIRHFNTSILVDKKARIVGKYRKIHLPGHADNRSQFELQHLEKRYFETGNLGFGAWRTMGGVMGMCICNDRRWPETYRVLGLQGAELIMLGYNTPTNIPWEPIYDHLTDFHNHLCMQSGAYQNSTWVVGVAKAGLEEGSDFIGGSCIVAPSGEIVAMASTRADELITFRCDLDLARHNKETMFNFALNREPQAYGRIVEQKAAEPPAEEAQPIAEPLAGKQAAE</sequence>
<comment type="caution">
    <text evidence="4">The sequence shown here is derived from an EMBL/GenBank/DDBJ whole genome shotgun (WGS) entry which is preliminary data.</text>
</comment>
<name>A0ABV7L7Y4_9PROT</name>
<evidence type="ECO:0000313" key="4">
    <source>
        <dbReference type="EMBL" id="MFC3230708.1"/>
    </source>
</evidence>
<evidence type="ECO:0000259" key="3">
    <source>
        <dbReference type="PROSITE" id="PS50263"/>
    </source>
</evidence>
<keyword evidence="5" id="KW-1185">Reference proteome</keyword>
<protein>
    <submittedName>
        <fullName evidence="4">N-carbamoyl-D-amino-acid hydrolase</fullName>
    </submittedName>
</protein>
<dbReference type="PANTHER" id="PTHR43674:SF12">
    <property type="entry name" value="NITRILASE C965.09-RELATED"/>
    <property type="match status" value="1"/>
</dbReference>
<feature type="compositionally biased region" description="Low complexity" evidence="2">
    <location>
        <begin position="307"/>
        <end position="322"/>
    </location>
</feature>
<dbReference type="EMBL" id="JBHRTR010000048">
    <property type="protein sequence ID" value="MFC3230708.1"/>
    <property type="molecule type" value="Genomic_DNA"/>
</dbReference>
<dbReference type="GO" id="GO:0016787">
    <property type="term" value="F:hydrolase activity"/>
    <property type="evidence" value="ECO:0007669"/>
    <property type="project" value="UniProtKB-KW"/>
</dbReference>
<dbReference type="Proteomes" id="UP001595528">
    <property type="component" value="Unassembled WGS sequence"/>
</dbReference>
<dbReference type="InterPro" id="IPR003010">
    <property type="entry name" value="C-N_Hydrolase"/>
</dbReference>
<gene>
    <name evidence="4" type="ORF">ACFOGJ_25895</name>
</gene>
<feature type="domain" description="CN hydrolase" evidence="3">
    <location>
        <begin position="5"/>
        <end position="278"/>
    </location>
</feature>
<dbReference type="CDD" id="cd07569">
    <property type="entry name" value="DCase"/>
    <property type="match status" value="1"/>
</dbReference>
<evidence type="ECO:0000256" key="2">
    <source>
        <dbReference type="SAM" id="MobiDB-lite"/>
    </source>
</evidence>
<evidence type="ECO:0000256" key="1">
    <source>
        <dbReference type="ARBA" id="ARBA00022801"/>
    </source>
</evidence>
<feature type="region of interest" description="Disordered" evidence="2">
    <location>
        <begin position="304"/>
        <end position="328"/>
    </location>
</feature>
<dbReference type="RefSeq" id="WP_379906135.1">
    <property type="nucleotide sequence ID" value="NZ_JBHRTR010000048.1"/>
</dbReference>
<dbReference type="PROSITE" id="PS50263">
    <property type="entry name" value="CN_HYDROLASE"/>
    <property type="match status" value="1"/>
</dbReference>
<reference evidence="5" key="1">
    <citation type="journal article" date="2019" name="Int. J. Syst. Evol. Microbiol.">
        <title>The Global Catalogue of Microorganisms (GCM) 10K type strain sequencing project: providing services to taxonomists for standard genome sequencing and annotation.</title>
        <authorList>
            <consortium name="The Broad Institute Genomics Platform"/>
            <consortium name="The Broad Institute Genome Sequencing Center for Infectious Disease"/>
            <person name="Wu L."/>
            <person name="Ma J."/>
        </authorList>
    </citation>
    <scope>NUCLEOTIDE SEQUENCE [LARGE SCALE GENOMIC DNA]</scope>
    <source>
        <strain evidence="5">KCTC 42964</strain>
    </source>
</reference>
<evidence type="ECO:0000313" key="5">
    <source>
        <dbReference type="Proteomes" id="UP001595528"/>
    </source>
</evidence>
<dbReference type="Gene3D" id="3.60.110.10">
    <property type="entry name" value="Carbon-nitrogen hydrolase"/>
    <property type="match status" value="1"/>
</dbReference>
<proteinExistence type="predicted"/>
<dbReference type="PANTHER" id="PTHR43674">
    <property type="entry name" value="NITRILASE C965.09-RELATED"/>
    <property type="match status" value="1"/>
</dbReference>
<dbReference type="SUPFAM" id="SSF56317">
    <property type="entry name" value="Carbon-nitrogen hydrolase"/>
    <property type="match status" value="1"/>
</dbReference>
<dbReference type="Pfam" id="PF00795">
    <property type="entry name" value="CN_hydrolase"/>
    <property type="match status" value="1"/>
</dbReference>
<organism evidence="4 5">
    <name type="scientific">Marinibaculum pumilum</name>
    <dbReference type="NCBI Taxonomy" id="1766165"/>
    <lineage>
        <taxon>Bacteria</taxon>
        <taxon>Pseudomonadati</taxon>
        <taxon>Pseudomonadota</taxon>
        <taxon>Alphaproteobacteria</taxon>
        <taxon>Rhodospirillales</taxon>
        <taxon>Rhodospirillaceae</taxon>
        <taxon>Marinibaculum</taxon>
    </lineage>
</organism>